<proteinExistence type="predicted"/>
<dbReference type="EMBL" id="UHIV01000004">
    <property type="protein sequence ID" value="SUP59604.1"/>
    <property type="molecule type" value="Genomic_DNA"/>
</dbReference>
<evidence type="ECO:0000313" key="2">
    <source>
        <dbReference type="Proteomes" id="UP000254621"/>
    </source>
</evidence>
<gene>
    <name evidence="1" type="ORF">NCTC13645_01863</name>
</gene>
<name>A0A380P462_WEIVI</name>
<dbReference type="Proteomes" id="UP000254621">
    <property type="component" value="Unassembled WGS sequence"/>
</dbReference>
<organism evidence="1 2">
    <name type="scientific">Weissella viridescens</name>
    <name type="common">Lactobacillus viridescens</name>
    <dbReference type="NCBI Taxonomy" id="1629"/>
    <lineage>
        <taxon>Bacteria</taxon>
        <taxon>Bacillati</taxon>
        <taxon>Bacillota</taxon>
        <taxon>Bacilli</taxon>
        <taxon>Lactobacillales</taxon>
        <taxon>Lactobacillaceae</taxon>
        <taxon>Weissella</taxon>
    </lineage>
</organism>
<reference evidence="1 2" key="1">
    <citation type="submission" date="2018-06" db="EMBL/GenBank/DDBJ databases">
        <authorList>
            <consortium name="Pathogen Informatics"/>
            <person name="Doyle S."/>
        </authorList>
    </citation>
    <scope>NUCLEOTIDE SEQUENCE [LARGE SCALE GENOMIC DNA]</scope>
    <source>
        <strain evidence="1 2">NCTC13645</strain>
    </source>
</reference>
<evidence type="ECO:0000313" key="1">
    <source>
        <dbReference type="EMBL" id="SUP59604.1"/>
    </source>
</evidence>
<sequence length="37" mass="4329">MQNNRYEDLLIRVENDLAERGMPATILDTIPLQEIQD</sequence>
<accession>A0A380P462</accession>
<dbReference type="AlphaFoldDB" id="A0A380P462"/>
<protein>
    <submittedName>
        <fullName evidence="1">Uncharacterized protein</fullName>
    </submittedName>
</protein>